<name>E1X017_HALMS</name>
<keyword evidence="2" id="KW-0067">ATP-binding</keyword>
<evidence type="ECO:0000259" key="5">
    <source>
        <dbReference type="PROSITE" id="PS50110"/>
    </source>
</evidence>
<evidence type="ECO:0000256" key="1">
    <source>
        <dbReference type="ARBA" id="ARBA00022741"/>
    </source>
</evidence>
<dbReference type="AlphaFoldDB" id="E1X017"/>
<feature type="modified residue" description="4-aspartylphosphate" evidence="3">
    <location>
        <position position="55"/>
    </location>
</feature>
<dbReference type="Proteomes" id="UP000008963">
    <property type="component" value="Chromosome"/>
</dbReference>
<evidence type="ECO:0000259" key="4">
    <source>
        <dbReference type="PROSITE" id="PS50045"/>
    </source>
</evidence>
<keyword evidence="3" id="KW-0597">Phosphoprotein</keyword>
<dbReference type="SMART" id="SM00448">
    <property type="entry name" value="REC"/>
    <property type="match status" value="1"/>
</dbReference>
<dbReference type="InterPro" id="IPR003593">
    <property type="entry name" value="AAA+_ATPase"/>
</dbReference>
<dbReference type="PANTHER" id="PTHR32071:SF119">
    <property type="entry name" value="SIGMA L-DEPENDENT TRANSCRIPTIONAL REGULATOR YPLP-RELATED"/>
    <property type="match status" value="1"/>
</dbReference>
<dbReference type="InterPro" id="IPR025943">
    <property type="entry name" value="Sigma_54_int_dom_ATP-bd_2"/>
</dbReference>
<gene>
    <name evidence="6" type="ordered locus">BMS_3201</name>
</gene>
<dbReference type="HOGENOM" id="CLU_000445_0_6_7"/>
<dbReference type="SMART" id="SM00382">
    <property type="entry name" value="AAA"/>
    <property type="match status" value="1"/>
</dbReference>
<dbReference type="InterPro" id="IPR027417">
    <property type="entry name" value="P-loop_NTPase"/>
</dbReference>
<dbReference type="KEGG" id="bmx:BMS_3201"/>
<sequence>MSKKTLNFLVIEDDALSRLNLVTLLKDHGLVREAENSQEATKLIESEKFDLAWIDLDLERDLAGLDLIPLVKSSGAYPVVLSGREEETNIEEAYLRGCEDYLSKPFDKDALELVLRKYKVLSKESTLKKFFSRKYITQDQKLIDSLKIISEVISANKPVFIKGPTGTGKTLIAKLVHELIFENDDKFIHLNCSEIPENLLEAELFGYEKGAFSGAESSKKGKFELADGGTLFLDEIATMPMILQKKILKAIDEKSFYPLGSEKMVKSDFRLVSATCEDLEQMVKDGDFREDLYFRIEGFNIELPALSKRKGDIALLIKHFLGQGKRRVVLSAEVKTLLEKYSWPGNIRELRKVVEILQAKAHGIIKVDDLPSHILGVTKSSCLDSSELSPALEGSILNKMQMEYIQINGLKAFVEKVEEDAVSQVLKNNNDKVRKSLGVLKISNSAFYRISERIGKGCGQE</sequence>
<dbReference type="Gene3D" id="3.40.50.2300">
    <property type="match status" value="1"/>
</dbReference>
<organism evidence="6 7">
    <name type="scientific">Halobacteriovorax marinus (strain ATCC BAA-682 / DSM 15412 / SJ)</name>
    <name type="common">Bacteriovorax marinus</name>
    <dbReference type="NCBI Taxonomy" id="862908"/>
    <lineage>
        <taxon>Bacteria</taxon>
        <taxon>Pseudomonadati</taxon>
        <taxon>Bdellovibrionota</taxon>
        <taxon>Bacteriovoracia</taxon>
        <taxon>Bacteriovoracales</taxon>
        <taxon>Halobacteriovoraceae</taxon>
        <taxon>Halobacteriovorax</taxon>
    </lineage>
</organism>
<dbReference type="OrthoDB" id="9771372at2"/>
<dbReference type="InterPro" id="IPR001789">
    <property type="entry name" value="Sig_transdc_resp-reg_receiver"/>
</dbReference>
<dbReference type="PROSITE" id="PS00676">
    <property type="entry name" value="SIGMA54_INTERACT_2"/>
    <property type="match status" value="1"/>
</dbReference>
<dbReference type="EMBL" id="FQ312005">
    <property type="protein sequence ID" value="CBW27953.1"/>
    <property type="molecule type" value="Genomic_DNA"/>
</dbReference>
<dbReference type="SUPFAM" id="SSF52172">
    <property type="entry name" value="CheY-like"/>
    <property type="match status" value="1"/>
</dbReference>
<keyword evidence="7" id="KW-1185">Reference proteome</keyword>
<dbReference type="SUPFAM" id="SSF52540">
    <property type="entry name" value="P-loop containing nucleoside triphosphate hydrolases"/>
    <property type="match status" value="1"/>
</dbReference>
<dbReference type="InterPro" id="IPR058031">
    <property type="entry name" value="AAA_lid_NorR"/>
</dbReference>
<dbReference type="InterPro" id="IPR002078">
    <property type="entry name" value="Sigma_54_int"/>
</dbReference>
<dbReference type="Gene3D" id="1.10.8.60">
    <property type="match status" value="1"/>
</dbReference>
<protein>
    <submittedName>
        <fullName evidence="6">Response regulator in two-component regulatory system</fullName>
    </submittedName>
</protein>
<dbReference type="RefSeq" id="WP_014245723.1">
    <property type="nucleotide sequence ID" value="NC_016620.1"/>
</dbReference>
<dbReference type="Gene3D" id="3.40.50.300">
    <property type="entry name" value="P-loop containing nucleotide triphosphate hydrolases"/>
    <property type="match status" value="1"/>
</dbReference>
<dbReference type="Pfam" id="PF00072">
    <property type="entry name" value="Response_reg"/>
    <property type="match status" value="1"/>
</dbReference>
<dbReference type="STRING" id="862908.BMS_3201"/>
<evidence type="ECO:0000313" key="6">
    <source>
        <dbReference type="EMBL" id="CBW27953.1"/>
    </source>
</evidence>
<feature type="domain" description="Response regulatory" evidence="5">
    <location>
        <begin position="7"/>
        <end position="119"/>
    </location>
</feature>
<accession>E1X017</accession>
<dbReference type="PROSITE" id="PS50110">
    <property type="entry name" value="RESPONSE_REGULATORY"/>
    <property type="match status" value="1"/>
</dbReference>
<dbReference type="InterPro" id="IPR011006">
    <property type="entry name" value="CheY-like_superfamily"/>
</dbReference>
<dbReference type="CDD" id="cd00009">
    <property type="entry name" value="AAA"/>
    <property type="match status" value="1"/>
</dbReference>
<dbReference type="eggNOG" id="COG2204">
    <property type="taxonomic scope" value="Bacteria"/>
</dbReference>
<dbReference type="GO" id="GO:0005524">
    <property type="term" value="F:ATP binding"/>
    <property type="evidence" value="ECO:0007669"/>
    <property type="project" value="UniProtKB-KW"/>
</dbReference>
<dbReference type="Pfam" id="PF00158">
    <property type="entry name" value="Sigma54_activat"/>
    <property type="match status" value="1"/>
</dbReference>
<dbReference type="PATRIC" id="fig|862908.3.peg.3059"/>
<dbReference type="CDD" id="cd00156">
    <property type="entry name" value="REC"/>
    <property type="match status" value="1"/>
</dbReference>
<dbReference type="GO" id="GO:0000160">
    <property type="term" value="P:phosphorelay signal transduction system"/>
    <property type="evidence" value="ECO:0007669"/>
    <property type="project" value="InterPro"/>
</dbReference>
<proteinExistence type="predicted"/>
<evidence type="ECO:0000256" key="2">
    <source>
        <dbReference type="ARBA" id="ARBA00022840"/>
    </source>
</evidence>
<dbReference type="PROSITE" id="PS50045">
    <property type="entry name" value="SIGMA54_INTERACT_4"/>
    <property type="match status" value="1"/>
</dbReference>
<keyword evidence="1" id="KW-0547">Nucleotide-binding</keyword>
<reference evidence="7" key="1">
    <citation type="journal article" date="2013" name="ISME J.">
        <title>A small predatory core genome in the divergent marine Bacteriovorax marinus SJ and the terrestrial Bdellovibrio bacteriovorus.</title>
        <authorList>
            <person name="Crossman L.C."/>
            <person name="Chen H."/>
            <person name="Cerdeno-Tarraga A.M."/>
            <person name="Brooks K."/>
            <person name="Quail M.A."/>
            <person name="Pineiro S.A."/>
            <person name="Hobley L."/>
            <person name="Sockett R.E."/>
            <person name="Bentley S.D."/>
            <person name="Parkhill J."/>
            <person name="Williams H.N."/>
            <person name="Stine O.C."/>
        </authorList>
    </citation>
    <scope>NUCLEOTIDE SEQUENCE [LARGE SCALE GENOMIC DNA]</scope>
    <source>
        <strain evidence="7">ATCC BAA-682 / DSM 15412 / SJ</strain>
    </source>
</reference>
<dbReference type="FunFam" id="3.40.50.300:FF:000006">
    <property type="entry name" value="DNA-binding transcriptional regulator NtrC"/>
    <property type="match status" value="1"/>
</dbReference>
<feature type="domain" description="Sigma-54 factor interaction" evidence="4">
    <location>
        <begin position="135"/>
        <end position="359"/>
    </location>
</feature>
<dbReference type="PANTHER" id="PTHR32071">
    <property type="entry name" value="TRANSCRIPTIONAL REGULATORY PROTEIN"/>
    <property type="match status" value="1"/>
</dbReference>
<dbReference type="Pfam" id="PF25601">
    <property type="entry name" value="AAA_lid_14"/>
    <property type="match status" value="1"/>
</dbReference>
<evidence type="ECO:0000256" key="3">
    <source>
        <dbReference type="PROSITE-ProRule" id="PRU00169"/>
    </source>
</evidence>
<evidence type="ECO:0000313" key="7">
    <source>
        <dbReference type="Proteomes" id="UP000008963"/>
    </source>
</evidence>
<dbReference type="GO" id="GO:0006355">
    <property type="term" value="P:regulation of DNA-templated transcription"/>
    <property type="evidence" value="ECO:0007669"/>
    <property type="project" value="InterPro"/>
</dbReference>